<accession>A0AAN7BS00</accession>
<protein>
    <submittedName>
        <fullName evidence="2">Uncharacterized protein</fullName>
    </submittedName>
</protein>
<proteinExistence type="predicted"/>
<evidence type="ECO:0000313" key="2">
    <source>
        <dbReference type="EMBL" id="KAK4228435.1"/>
    </source>
</evidence>
<reference evidence="2" key="1">
    <citation type="journal article" date="2023" name="Mol. Phylogenet. Evol.">
        <title>Genome-scale phylogeny and comparative genomics of the fungal order Sordariales.</title>
        <authorList>
            <person name="Hensen N."/>
            <person name="Bonometti L."/>
            <person name="Westerberg I."/>
            <person name="Brannstrom I.O."/>
            <person name="Guillou S."/>
            <person name="Cros-Aarteil S."/>
            <person name="Calhoun S."/>
            <person name="Haridas S."/>
            <person name="Kuo A."/>
            <person name="Mondo S."/>
            <person name="Pangilinan J."/>
            <person name="Riley R."/>
            <person name="LaButti K."/>
            <person name="Andreopoulos B."/>
            <person name="Lipzen A."/>
            <person name="Chen C."/>
            <person name="Yan M."/>
            <person name="Daum C."/>
            <person name="Ng V."/>
            <person name="Clum A."/>
            <person name="Steindorff A."/>
            <person name="Ohm R.A."/>
            <person name="Martin F."/>
            <person name="Silar P."/>
            <person name="Natvig D.O."/>
            <person name="Lalanne C."/>
            <person name="Gautier V."/>
            <person name="Ament-Velasquez S.L."/>
            <person name="Kruys A."/>
            <person name="Hutchinson M.I."/>
            <person name="Powell A.J."/>
            <person name="Barry K."/>
            <person name="Miller A.N."/>
            <person name="Grigoriev I.V."/>
            <person name="Debuchy R."/>
            <person name="Gladieux P."/>
            <person name="Hiltunen Thoren M."/>
            <person name="Johannesson H."/>
        </authorList>
    </citation>
    <scope>NUCLEOTIDE SEQUENCE</scope>
    <source>
        <strain evidence="2">CBS 990.96</strain>
    </source>
</reference>
<evidence type="ECO:0000256" key="1">
    <source>
        <dbReference type="SAM" id="MobiDB-lite"/>
    </source>
</evidence>
<gene>
    <name evidence="2" type="ORF">QBC38DRAFT_524410</name>
</gene>
<dbReference type="Proteomes" id="UP001301958">
    <property type="component" value="Unassembled WGS sequence"/>
</dbReference>
<dbReference type="AlphaFoldDB" id="A0AAN7BS00"/>
<name>A0AAN7BS00_9PEZI</name>
<reference evidence="2" key="2">
    <citation type="submission" date="2023-05" db="EMBL/GenBank/DDBJ databases">
        <authorList>
            <consortium name="Lawrence Berkeley National Laboratory"/>
            <person name="Steindorff A."/>
            <person name="Hensen N."/>
            <person name="Bonometti L."/>
            <person name="Westerberg I."/>
            <person name="Brannstrom I.O."/>
            <person name="Guillou S."/>
            <person name="Cros-Aarteil S."/>
            <person name="Calhoun S."/>
            <person name="Haridas S."/>
            <person name="Kuo A."/>
            <person name="Mondo S."/>
            <person name="Pangilinan J."/>
            <person name="Riley R."/>
            <person name="Labutti K."/>
            <person name="Andreopoulos B."/>
            <person name="Lipzen A."/>
            <person name="Chen C."/>
            <person name="Yanf M."/>
            <person name="Daum C."/>
            <person name="Ng V."/>
            <person name="Clum A."/>
            <person name="Ohm R."/>
            <person name="Martin F."/>
            <person name="Silar P."/>
            <person name="Natvig D."/>
            <person name="Lalanne C."/>
            <person name="Gautier V."/>
            <person name="Ament-Velasquez S.L."/>
            <person name="Kruys A."/>
            <person name="Hutchinson M.I."/>
            <person name="Powell A.J."/>
            <person name="Barry K."/>
            <person name="Miller A.N."/>
            <person name="Grigoriev I.V."/>
            <person name="Debuchy R."/>
            <person name="Gladieux P."/>
            <person name="Thoren M.H."/>
            <person name="Johannesson H."/>
        </authorList>
    </citation>
    <scope>NUCLEOTIDE SEQUENCE</scope>
    <source>
        <strain evidence="2">CBS 990.96</strain>
    </source>
</reference>
<dbReference type="EMBL" id="MU865319">
    <property type="protein sequence ID" value="KAK4228435.1"/>
    <property type="molecule type" value="Genomic_DNA"/>
</dbReference>
<feature type="region of interest" description="Disordered" evidence="1">
    <location>
        <begin position="1"/>
        <end position="29"/>
    </location>
</feature>
<feature type="compositionally biased region" description="Polar residues" evidence="1">
    <location>
        <begin position="1"/>
        <end position="21"/>
    </location>
</feature>
<keyword evidence="3" id="KW-1185">Reference proteome</keyword>
<evidence type="ECO:0000313" key="3">
    <source>
        <dbReference type="Proteomes" id="UP001301958"/>
    </source>
</evidence>
<comment type="caution">
    <text evidence="2">The sequence shown here is derived from an EMBL/GenBank/DDBJ whole genome shotgun (WGS) entry which is preliminary data.</text>
</comment>
<organism evidence="2 3">
    <name type="scientific">Podospora fimiseda</name>
    <dbReference type="NCBI Taxonomy" id="252190"/>
    <lineage>
        <taxon>Eukaryota</taxon>
        <taxon>Fungi</taxon>
        <taxon>Dikarya</taxon>
        <taxon>Ascomycota</taxon>
        <taxon>Pezizomycotina</taxon>
        <taxon>Sordariomycetes</taxon>
        <taxon>Sordariomycetidae</taxon>
        <taxon>Sordariales</taxon>
        <taxon>Podosporaceae</taxon>
        <taxon>Podospora</taxon>
    </lineage>
</organism>
<sequence>MSSSTLNPELPSDSDNQSDTEMSVDFPDPSGPLVKVKINTGGMHHRGIHANLLCAVSKFFAKELKNRADELELPSDTEPAVLWLFGDRLYAMADMEWVPYNNYKLSAITSFESPFHANFFGRLKAYVFAQKYGIDKFATAIFDSPYSYISGDPFDEEPYVDEVQYIFQHNSQHDMLRSLLCDHVTTYILSEGFGASDRAKWENLAKTCPQFGSCLIRNLTMWRKSNVKFGRDKPLCLKHLIRSLDSYKEAMTQE</sequence>